<protein>
    <submittedName>
        <fullName evidence="2">Uncharacterized protein</fullName>
    </submittedName>
</protein>
<feature type="region of interest" description="Disordered" evidence="1">
    <location>
        <begin position="1"/>
        <end position="34"/>
    </location>
</feature>
<comment type="caution">
    <text evidence="2">The sequence shown here is derived from an EMBL/GenBank/DDBJ whole genome shotgun (WGS) entry which is preliminary data.</text>
</comment>
<feature type="region of interest" description="Disordered" evidence="1">
    <location>
        <begin position="56"/>
        <end position="77"/>
    </location>
</feature>
<feature type="region of interest" description="Disordered" evidence="1">
    <location>
        <begin position="271"/>
        <end position="314"/>
    </location>
</feature>
<reference evidence="2 3" key="1">
    <citation type="submission" date="2015-04" db="EMBL/GenBank/DDBJ databases">
        <title>Draft genome of the roundworm Trichinella nativa.</title>
        <authorList>
            <person name="Mitreva M."/>
        </authorList>
    </citation>
    <scope>NUCLEOTIDE SEQUENCE [LARGE SCALE GENOMIC DNA]</scope>
    <source>
        <strain evidence="2 3">ISS45</strain>
    </source>
</reference>
<evidence type="ECO:0000313" key="3">
    <source>
        <dbReference type="Proteomes" id="UP000243006"/>
    </source>
</evidence>
<evidence type="ECO:0000256" key="1">
    <source>
        <dbReference type="SAM" id="MobiDB-lite"/>
    </source>
</evidence>
<feature type="compositionally biased region" description="Polar residues" evidence="1">
    <location>
        <begin position="294"/>
        <end position="305"/>
    </location>
</feature>
<organism evidence="2 3">
    <name type="scientific">Trichinella nativa</name>
    <dbReference type="NCBI Taxonomy" id="6335"/>
    <lineage>
        <taxon>Eukaryota</taxon>
        <taxon>Metazoa</taxon>
        <taxon>Ecdysozoa</taxon>
        <taxon>Nematoda</taxon>
        <taxon>Enoplea</taxon>
        <taxon>Dorylaimia</taxon>
        <taxon>Trichinellida</taxon>
        <taxon>Trichinellidae</taxon>
        <taxon>Trichinella</taxon>
    </lineage>
</organism>
<feature type="compositionally biased region" description="Polar residues" evidence="1">
    <location>
        <begin position="1"/>
        <end position="28"/>
    </location>
</feature>
<dbReference type="Proteomes" id="UP000243006">
    <property type="component" value="Unassembled WGS sequence"/>
</dbReference>
<evidence type="ECO:0000313" key="2">
    <source>
        <dbReference type="EMBL" id="OUC39552.1"/>
    </source>
</evidence>
<dbReference type="AlphaFoldDB" id="A0A1Y3E382"/>
<gene>
    <name evidence="2" type="ORF">D917_04756</name>
</gene>
<sequence length="389" mass="42612">MEILNGFSQGSQIADEQSTNSCGSSSVFDASPPPHLSVRSVRHVVDKLIKQVESQIPRFRRSSGASRPTWAPPTQLDPDLVETRRQAEMWTADHTLCCDLMTGSVDDESRRNVDACTQTSPLSLSCSSSFSWRSETDSIMANGMSGELSNNGFLADNEISGPNSEDVADQKFATPSATAALLPSESDRSSNGATKRLSSQQAFEEALRLLLVAAADDRFDDPKLAEILNVIREPTTKPPNRPKPAATGQQRCQVTFFEQPTTRRSDHWTMSTLNNKSDENSVVSSLSPTFSSPETQVRFHQSSTSRPDDPPDEQQVVVQQDDLVDGAVVGRFKSPQDDDGTRRKKKFSFSTVTGVISSGSNDDSSLDSDVRYCRVLHMRILVQCPGAFI</sequence>
<accession>A0A1Y3E382</accession>
<proteinExistence type="predicted"/>
<feature type="compositionally biased region" description="Low complexity" evidence="1">
    <location>
        <begin position="281"/>
        <end position="293"/>
    </location>
</feature>
<name>A0A1Y3E382_9BILA</name>
<dbReference type="EMBL" id="LVZM01024010">
    <property type="protein sequence ID" value="OUC39552.1"/>
    <property type="molecule type" value="Genomic_DNA"/>
</dbReference>